<evidence type="ECO:0000259" key="1">
    <source>
        <dbReference type="PROSITE" id="PS50995"/>
    </source>
</evidence>
<dbReference type="GO" id="GO:0003700">
    <property type="term" value="F:DNA-binding transcription factor activity"/>
    <property type="evidence" value="ECO:0007669"/>
    <property type="project" value="InterPro"/>
</dbReference>
<dbReference type="PANTHER" id="PTHR33164">
    <property type="entry name" value="TRANSCRIPTIONAL REGULATOR, MARR FAMILY"/>
    <property type="match status" value="1"/>
</dbReference>
<gene>
    <name evidence="2" type="ORF">HZZ05_10265</name>
</gene>
<dbReference type="InterPro" id="IPR036390">
    <property type="entry name" value="WH_DNA-bd_sf"/>
</dbReference>
<dbReference type="Pfam" id="PF01047">
    <property type="entry name" value="MarR"/>
    <property type="match status" value="1"/>
</dbReference>
<name>A0A853EKM9_9ACTO</name>
<dbReference type="PANTHER" id="PTHR33164:SF43">
    <property type="entry name" value="HTH-TYPE TRANSCRIPTIONAL REPRESSOR YETL"/>
    <property type="match status" value="1"/>
</dbReference>
<reference evidence="2 3" key="1">
    <citation type="submission" date="2020-07" db="EMBL/GenBank/DDBJ databases">
        <title>MOT database genomes.</title>
        <authorList>
            <person name="Joseph S."/>
            <person name="Aduse-Opoku J."/>
            <person name="Hashim A."/>
            <person name="Wade W."/>
            <person name="Curtis M."/>
        </authorList>
    </citation>
    <scope>NUCLEOTIDE SEQUENCE [LARGE SCALE GENOMIC DNA]</scope>
    <source>
        <strain evidence="2 3">WMus004</strain>
    </source>
</reference>
<dbReference type="InterPro" id="IPR000835">
    <property type="entry name" value="HTH_MarR-typ"/>
</dbReference>
<dbReference type="GO" id="GO:0006950">
    <property type="term" value="P:response to stress"/>
    <property type="evidence" value="ECO:0007669"/>
    <property type="project" value="TreeGrafter"/>
</dbReference>
<accession>A0A853EKM9</accession>
<dbReference type="Proteomes" id="UP000572528">
    <property type="component" value="Unassembled WGS sequence"/>
</dbReference>
<feature type="domain" description="HTH marR-type" evidence="1">
    <location>
        <begin position="9"/>
        <end position="142"/>
    </location>
</feature>
<dbReference type="RefSeq" id="WP_179901148.1">
    <property type="nucleotide sequence ID" value="NZ_JACBXV010000162.1"/>
</dbReference>
<dbReference type="PROSITE" id="PS50995">
    <property type="entry name" value="HTH_MARR_2"/>
    <property type="match status" value="1"/>
</dbReference>
<dbReference type="InterPro" id="IPR036388">
    <property type="entry name" value="WH-like_DNA-bd_sf"/>
</dbReference>
<evidence type="ECO:0000313" key="3">
    <source>
        <dbReference type="Proteomes" id="UP000572528"/>
    </source>
</evidence>
<dbReference type="InterPro" id="IPR039422">
    <property type="entry name" value="MarR/SlyA-like"/>
</dbReference>
<evidence type="ECO:0000313" key="2">
    <source>
        <dbReference type="EMBL" id="NYS69887.1"/>
    </source>
</evidence>
<organism evidence="2 3">
    <name type="scientific">Actinomyces bowdenii</name>
    <dbReference type="NCBI Taxonomy" id="131109"/>
    <lineage>
        <taxon>Bacteria</taxon>
        <taxon>Bacillati</taxon>
        <taxon>Actinomycetota</taxon>
        <taxon>Actinomycetes</taxon>
        <taxon>Actinomycetales</taxon>
        <taxon>Actinomycetaceae</taxon>
        <taxon>Actinomyces</taxon>
    </lineage>
</organism>
<dbReference type="AlphaFoldDB" id="A0A853EKM9"/>
<dbReference type="SMART" id="SM00347">
    <property type="entry name" value="HTH_MARR"/>
    <property type="match status" value="1"/>
</dbReference>
<dbReference type="SUPFAM" id="SSF46785">
    <property type="entry name" value="Winged helix' DNA-binding domain"/>
    <property type="match status" value="1"/>
</dbReference>
<protein>
    <submittedName>
        <fullName evidence="2">MarR family transcriptional regulator</fullName>
    </submittedName>
</protein>
<comment type="caution">
    <text evidence="2">The sequence shown here is derived from an EMBL/GenBank/DDBJ whole genome shotgun (WGS) entry which is preliminary data.</text>
</comment>
<dbReference type="EMBL" id="JACBXV010000162">
    <property type="protein sequence ID" value="NYS69887.1"/>
    <property type="molecule type" value="Genomic_DNA"/>
</dbReference>
<sequence>MRTRYQGPEASPGLLLWRATLAWQRDVTAALGPLGLTHSQFVILACVCWLEDHERAGTQAGISAQAGMDAKNTSQVLKRLERDGLVTRQADPGDARARIVRATGSGRRLCEQAVPAVEAVDEAYFAAHPALREALLSGPARP</sequence>
<proteinExistence type="predicted"/>
<dbReference type="Gene3D" id="1.10.10.10">
    <property type="entry name" value="Winged helix-like DNA-binding domain superfamily/Winged helix DNA-binding domain"/>
    <property type="match status" value="1"/>
</dbReference>